<gene>
    <name evidence="3" type="ORF">GCM10023173_17850</name>
</gene>
<evidence type="ECO:0000313" key="4">
    <source>
        <dbReference type="Proteomes" id="UP001500394"/>
    </source>
</evidence>
<sequence length="279" mass="31657">MQVGYSVGIQNVTEKKMVYAKSVGVDVIETSINAFIDKKKRAFTASDEEIKAQLMKAKGALDKAGVKVWSIHMPFGPHIDLSLLDERERNEVVALHRKVLEYVSILKPKIILFHPSYHLGLNEREQRIKQLVKSIEELNKDVKNIRATIVIENMLGYELVRSNKKQETPLCRSVDEMTAIMKLMPKDVFAAVDMNHIKHPENLIMALGKRLKSVHIADGDGKKECHYFPCSGEGENDWSAILLALKKVGYKGPFMYECAFKDVKDLRACFEGLVNNLKE</sequence>
<dbReference type="InterPro" id="IPR013022">
    <property type="entry name" value="Xyl_isomerase-like_TIM-brl"/>
</dbReference>
<dbReference type="Pfam" id="PF01261">
    <property type="entry name" value="AP_endonuc_2"/>
    <property type="match status" value="1"/>
</dbReference>
<evidence type="ECO:0000313" key="3">
    <source>
        <dbReference type="EMBL" id="GAA4517398.1"/>
    </source>
</evidence>
<dbReference type="InterPro" id="IPR036237">
    <property type="entry name" value="Xyl_isomerase-like_sf"/>
</dbReference>
<dbReference type="Gene3D" id="3.20.20.150">
    <property type="entry name" value="Divalent-metal-dependent TIM barrel enzymes"/>
    <property type="match status" value="1"/>
</dbReference>
<protein>
    <submittedName>
        <fullName evidence="3">Sugar phosphate isomerase/epimerase</fullName>
    </submittedName>
</protein>
<keyword evidence="3" id="KW-0413">Isomerase</keyword>
<reference evidence="4" key="1">
    <citation type="journal article" date="2019" name="Int. J. Syst. Evol. Microbiol.">
        <title>The Global Catalogue of Microorganisms (GCM) 10K type strain sequencing project: providing services to taxonomists for standard genome sequencing and annotation.</title>
        <authorList>
            <consortium name="The Broad Institute Genomics Platform"/>
            <consortium name="The Broad Institute Genome Sequencing Center for Infectious Disease"/>
            <person name="Wu L."/>
            <person name="Ma J."/>
        </authorList>
    </citation>
    <scope>NUCLEOTIDE SEQUENCE [LARGE SCALE GENOMIC DNA]</scope>
    <source>
        <strain evidence="4">JCM 17858</strain>
    </source>
</reference>
<accession>A0ABP8R4A3</accession>
<dbReference type="SUPFAM" id="SSF51658">
    <property type="entry name" value="Xylose isomerase-like"/>
    <property type="match status" value="1"/>
</dbReference>
<keyword evidence="4" id="KW-1185">Reference proteome</keyword>
<organism evidence="3 4">
    <name type="scientific">Sphingobacterium thermophilum</name>
    <dbReference type="NCBI Taxonomy" id="768534"/>
    <lineage>
        <taxon>Bacteria</taxon>
        <taxon>Pseudomonadati</taxon>
        <taxon>Bacteroidota</taxon>
        <taxon>Sphingobacteriia</taxon>
        <taxon>Sphingobacteriales</taxon>
        <taxon>Sphingobacteriaceae</taxon>
        <taxon>Sphingobacterium</taxon>
    </lineage>
</organism>
<name>A0ABP8R4A3_9SPHI</name>
<evidence type="ECO:0000259" key="2">
    <source>
        <dbReference type="Pfam" id="PF01261"/>
    </source>
</evidence>
<evidence type="ECO:0000256" key="1">
    <source>
        <dbReference type="SAM" id="Coils"/>
    </source>
</evidence>
<feature type="domain" description="Xylose isomerase-like TIM barrel" evidence="2">
    <location>
        <begin position="19"/>
        <end position="258"/>
    </location>
</feature>
<dbReference type="InterPro" id="IPR050312">
    <property type="entry name" value="IolE/XylAMocC-like"/>
</dbReference>
<dbReference type="Proteomes" id="UP001500394">
    <property type="component" value="Unassembled WGS sequence"/>
</dbReference>
<dbReference type="EMBL" id="BAABGR010000022">
    <property type="protein sequence ID" value="GAA4517398.1"/>
    <property type="molecule type" value="Genomic_DNA"/>
</dbReference>
<proteinExistence type="predicted"/>
<dbReference type="PANTHER" id="PTHR12110">
    <property type="entry name" value="HYDROXYPYRUVATE ISOMERASE"/>
    <property type="match status" value="1"/>
</dbReference>
<comment type="caution">
    <text evidence="3">The sequence shown here is derived from an EMBL/GenBank/DDBJ whole genome shotgun (WGS) entry which is preliminary data.</text>
</comment>
<dbReference type="PANTHER" id="PTHR12110:SF53">
    <property type="entry name" value="BLR5974 PROTEIN"/>
    <property type="match status" value="1"/>
</dbReference>
<dbReference type="GO" id="GO:0016853">
    <property type="term" value="F:isomerase activity"/>
    <property type="evidence" value="ECO:0007669"/>
    <property type="project" value="UniProtKB-KW"/>
</dbReference>
<feature type="coiled-coil region" evidence="1">
    <location>
        <begin position="121"/>
        <end position="148"/>
    </location>
</feature>
<keyword evidence="1" id="KW-0175">Coiled coil</keyword>